<dbReference type="EMBL" id="VJMI01017770">
    <property type="protein sequence ID" value="KAF0712481.1"/>
    <property type="molecule type" value="Genomic_DNA"/>
</dbReference>
<organism evidence="3 4">
    <name type="scientific">Aphanomyces astaci</name>
    <name type="common">Crayfish plague agent</name>
    <dbReference type="NCBI Taxonomy" id="112090"/>
    <lineage>
        <taxon>Eukaryota</taxon>
        <taxon>Sar</taxon>
        <taxon>Stramenopiles</taxon>
        <taxon>Oomycota</taxon>
        <taxon>Saprolegniomycetes</taxon>
        <taxon>Saprolegniales</taxon>
        <taxon>Verrucalvaceae</taxon>
        <taxon>Aphanomyces</taxon>
    </lineage>
</organism>
<evidence type="ECO:0000256" key="1">
    <source>
        <dbReference type="SAM" id="Coils"/>
    </source>
</evidence>
<evidence type="ECO:0000256" key="2">
    <source>
        <dbReference type="SAM" id="MobiDB-lite"/>
    </source>
</evidence>
<dbReference type="Proteomes" id="UP000469452">
    <property type="component" value="Unassembled WGS sequence"/>
</dbReference>
<name>A0A6A4ZEF2_APHAT</name>
<sequence>MAESAAQAAEAQETYRQEQFKEALGYLQECYQRDLDLARCVVGNEANETLSQEIEKQQAMWEARMLRFQENLELTWDKERFLLLQDKEVSLLVLKNQHTDELLRVSTEAEHTIEVRRLEDGGILNQLQEELRSAKHNHTYEIKALVEKTRRSREAQETILDKLRSQQNQELISLRTELRSKQLELDASQYSSEREPSERICANCPILEQEKDILTERLRLLEEQLRETDRQRERFEQLWEKGRRQLQESEQRTLLSHEALNDAHAQFQESETRGSQLQEQLLQVHTRYEQELQEEQTLREEMERGVQEQLLALTLDRDSEERRNTKQSYKRCPTLRHNWG</sequence>
<feature type="coiled-coil region" evidence="1">
    <location>
        <begin position="146"/>
        <end position="238"/>
    </location>
</feature>
<protein>
    <submittedName>
        <fullName evidence="3">Uncharacterized protein</fullName>
    </submittedName>
</protein>
<evidence type="ECO:0000313" key="3">
    <source>
        <dbReference type="EMBL" id="KAF0712481.1"/>
    </source>
</evidence>
<reference evidence="3 4" key="1">
    <citation type="submission" date="2019-06" db="EMBL/GenBank/DDBJ databases">
        <title>Genomics analysis of Aphanomyces spp. identifies a new class of oomycete effector associated with host adaptation.</title>
        <authorList>
            <person name="Gaulin E."/>
        </authorList>
    </citation>
    <scope>NUCLEOTIDE SEQUENCE [LARGE SCALE GENOMIC DNA]</scope>
    <source>
        <strain evidence="3 4">E</strain>
    </source>
</reference>
<gene>
    <name evidence="3" type="ORF">AaE_012008</name>
</gene>
<proteinExistence type="predicted"/>
<feature type="region of interest" description="Disordered" evidence="2">
    <location>
        <begin position="317"/>
        <end position="340"/>
    </location>
</feature>
<keyword evidence="1" id="KW-0175">Coiled coil</keyword>
<accession>A0A6A4ZEF2</accession>
<evidence type="ECO:0000313" key="4">
    <source>
        <dbReference type="Proteomes" id="UP000469452"/>
    </source>
</evidence>
<comment type="caution">
    <text evidence="3">The sequence shown here is derived from an EMBL/GenBank/DDBJ whole genome shotgun (WGS) entry which is preliminary data.</text>
</comment>
<dbReference type="AlphaFoldDB" id="A0A6A4ZEF2"/>